<gene>
    <name evidence="1" type="ORF">MBHS_04399</name>
</gene>
<evidence type="ECO:0000313" key="2">
    <source>
        <dbReference type="Proteomes" id="UP000236724"/>
    </source>
</evidence>
<evidence type="ECO:0000313" key="1">
    <source>
        <dbReference type="EMBL" id="SEH08507.1"/>
    </source>
</evidence>
<reference evidence="1 2" key="1">
    <citation type="submission" date="2016-10" db="EMBL/GenBank/DDBJ databases">
        <authorList>
            <person name="de Groot N.N."/>
        </authorList>
    </citation>
    <scope>NUCLEOTIDE SEQUENCE [LARGE SCALE GENOMIC DNA]</scope>
    <source>
        <strain evidence="1">MBHS1</strain>
    </source>
</reference>
<proteinExistence type="predicted"/>
<dbReference type="AlphaFoldDB" id="A0A1H6FER2"/>
<keyword evidence="2" id="KW-1185">Reference proteome</keyword>
<dbReference type="RefSeq" id="WP_177428645.1">
    <property type="nucleotide sequence ID" value="NZ_JAUCGJ010000018.1"/>
</dbReference>
<dbReference type="EMBL" id="FMSV02000551">
    <property type="protein sequence ID" value="SEH08507.1"/>
    <property type="molecule type" value="Genomic_DNA"/>
</dbReference>
<dbReference type="Proteomes" id="UP000236724">
    <property type="component" value="Unassembled WGS sequence"/>
</dbReference>
<organism evidence="1 2">
    <name type="scientific">Candidatus Venteria ishoeyi</name>
    <dbReference type="NCBI Taxonomy" id="1899563"/>
    <lineage>
        <taxon>Bacteria</taxon>
        <taxon>Pseudomonadati</taxon>
        <taxon>Pseudomonadota</taxon>
        <taxon>Gammaproteobacteria</taxon>
        <taxon>Thiotrichales</taxon>
        <taxon>Thiotrichaceae</taxon>
        <taxon>Venteria</taxon>
    </lineage>
</organism>
<protein>
    <submittedName>
        <fullName evidence="1">Uncharacterized protein</fullName>
    </submittedName>
</protein>
<sequence>MDAKDGKLGGCPRTEAVARESWFEAHKKYIVAGWATVDSKSPGAPIWDVVADYLRLQKGQVVIKKLNTPKLKNIQGNPSVADYPV</sequence>
<name>A0A1H6FER2_9GAMM</name>
<accession>A0A1H6FER2</accession>